<gene>
    <name evidence="10" type="ORF">AXG93_2351s1100</name>
    <name evidence="9" type="ORF">Mp_3g19040</name>
</gene>
<dbReference type="PANTHER" id="PTHR12570">
    <property type="match status" value="1"/>
</dbReference>
<reference evidence="9" key="2">
    <citation type="journal article" date="2019" name="Curr. Biol.">
        <title>Chromatin organization in early land plants reveals an ancestral association between H3K27me3, transposons, and constitutive heterochromatin.</title>
        <authorList>
            <person name="Montgomery S.A."/>
            <person name="Tanizawa Y."/>
            <person name="Galik B."/>
            <person name="Wang N."/>
            <person name="Ito T."/>
            <person name="Mochizuki T."/>
            <person name="Akimcheva S."/>
            <person name="Bowman J."/>
            <person name="Cognat V."/>
            <person name="Drouard L."/>
            <person name="Ekker H."/>
            <person name="Houng S."/>
            <person name="Kohchi T."/>
            <person name="Lin S."/>
            <person name="Liu L.D."/>
            <person name="Nakamura Y."/>
            <person name="Valeeva L.R."/>
            <person name="Shakirov E.V."/>
            <person name="Shippen D.E."/>
            <person name="Wei W."/>
            <person name="Yagura M."/>
            <person name="Yamaoka S."/>
            <person name="Yamato K.T."/>
            <person name="Liu C."/>
            <person name="Berger F."/>
        </authorList>
    </citation>
    <scope>NUCLEOTIDE SEQUENCE [LARGE SCALE GENOMIC DNA]</scope>
    <source>
        <strain evidence="9">Tak-1</strain>
    </source>
</reference>
<sequence length="345" mass="36419">MWEAVVFTVVASAGNNIGKVLQKQGTKGLPQLTLKLKVIRAYLISRTWITGVAVDILGGLLMLKAVSQAPVSVVQPVSGVGLAVLAVFSHFYLRESMQTLDWVAVAMAAAGTIGVGITGEEQKNVEVSLTRLLLFLICLLLFFVILHIWTSSGKQRRKTHDDPGSPVSSMSGGHVEVMEEIAAGLQAGAFFGLSAVVCKLGFLLAEQDVSTLCIPAGLVGSVGCSTAGFFCQTKGLKDGRAVVVSTCAAVASIVTGVLVGFLALGESLPVSPPARILLCLGWVLIVAGIILLLMSEKLGRMLPRSMRRLIRTKSSVPSRSAYARSGTATMPVVNPQMKSPPKYRS</sequence>
<dbReference type="GO" id="GO:0015095">
    <property type="term" value="F:magnesium ion transmembrane transporter activity"/>
    <property type="evidence" value="ECO:0007669"/>
    <property type="project" value="UniProtKB-UniRule"/>
</dbReference>
<protein>
    <recommendedName>
        <fullName evidence="8">Probable magnesium transporter</fullName>
    </recommendedName>
</protein>
<dbReference type="FunFam" id="1.10.3730.20:FF:000006">
    <property type="entry name" value="Probable magnesium transporter"/>
    <property type="match status" value="1"/>
</dbReference>
<feature type="transmembrane region" description="Helical" evidence="8">
    <location>
        <begin position="242"/>
        <end position="263"/>
    </location>
</feature>
<evidence type="ECO:0000313" key="12">
    <source>
        <dbReference type="Proteomes" id="UP001162541"/>
    </source>
</evidence>
<keyword evidence="8" id="KW-0813">Transport</keyword>
<feature type="transmembrane region" description="Helical" evidence="8">
    <location>
        <begin position="73"/>
        <end position="93"/>
    </location>
</feature>
<comment type="caution">
    <text evidence="8">Lacks conserved residue(s) required for the propagation of feature annotation.</text>
</comment>
<keyword evidence="8" id="KW-1003">Cell membrane</keyword>
<evidence type="ECO:0000256" key="7">
    <source>
        <dbReference type="ARBA" id="ARBA00025284"/>
    </source>
</evidence>
<comment type="subunit">
    <text evidence="8">Homodimer.</text>
</comment>
<evidence type="ECO:0000313" key="11">
    <source>
        <dbReference type="Proteomes" id="UP000077202"/>
    </source>
</evidence>
<keyword evidence="8" id="KW-0460">Magnesium</keyword>
<evidence type="ECO:0000313" key="9">
    <source>
        <dbReference type="EMBL" id="BBN06176.1"/>
    </source>
</evidence>
<dbReference type="Proteomes" id="UP000077202">
    <property type="component" value="Unassembled WGS sequence"/>
</dbReference>
<dbReference type="AlphaFoldDB" id="A0A176W6E6"/>
<feature type="transmembrane region" description="Helical" evidence="8">
    <location>
        <begin position="129"/>
        <end position="149"/>
    </location>
</feature>
<reference evidence="10 11" key="1">
    <citation type="submission" date="2016-03" db="EMBL/GenBank/DDBJ databases">
        <title>Mechanisms controlling the formation of the plant cell surface in tip-growing cells are functionally conserved among land plants.</title>
        <authorList>
            <person name="Honkanen S."/>
            <person name="Jones V.A."/>
            <person name="Morieri G."/>
            <person name="Champion C."/>
            <person name="Hetherington A.J."/>
            <person name="Kelly S."/>
            <person name="Saint-Marcoux D."/>
            <person name="Proust H."/>
            <person name="Prescott H."/>
            <person name="Dolan L."/>
        </authorList>
    </citation>
    <scope>NUCLEOTIDE SEQUENCE [LARGE SCALE GENOMIC DNA]</scope>
    <source>
        <strain evidence="11">cv. Tak-1 and cv. Tak-2</strain>
        <tissue evidence="10">Whole gametophyte</tissue>
    </source>
</reference>
<evidence type="ECO:0000256" key="2">
    <source>
        <dbReference type="ARBA" id="ARBA00007001"/>
    </source>
</evidence>
<organism evidence="10 11">
    <name type="scientific">Marchantia polymorpha subsp. ruderalis</name>
    <dbReference type="NCBI Taxonomy" id="1480154"/>
    <lineage>
        <taxon>Eukaryota</taxon>
        <taxon>Viridiplantae</taxon>
        <taxon>Streptophyta</taxon>
        <taxon>Embryophyta</taxon>
        <taxon>Marchantiophyta</taxon>
        <taxon>Marchantiopsida</taxon>
        <taxon>Marchantiidae</taxon>
        <taxon>Marchantiales</taxon>
        <taxon>Marchantiaceae</taxon>
        <taxon>Marchantia</taxon>
    </lineage>
</organism>
<dbReference type="Gene3D" id="1.10.3730.20">
    <property type="match status" value="1"/>
</dbReference>
<dbReference type="Pfam" id="PF05653">
    <property type="entry name" value="Mg_trans_NIPA"/>
    <property type="match status" value="1"/>
</dbReference>
<dbReference type="InterPro" id="IPR008521">
    <property type="entry name" value="Mg_trans_NIPA"/>
</dbReference>
<keyword evidence="5 8" id="KW-1133">Transmembrane helix</keyword>
<feature type="transmembrane region" description="Helical" evidence="8">
    <location>
        <begin position="47"/>
        <end position="67"/>
    </location>
</feature>
<dbReference type="InterPro" id="IPR037185">
    <property type="entry name" value="EmrE-like"/>
</dbReference>
<dbReference type="GO" id="GO:0005769">
    <property type="term" value="C:early endosome"/>
    <property type="evidence" value="ECO:0007669"/>
    <property type="project" value="UniProtKB-SubCell"/>
</dbReference>
<comment type="function">
    <text evidence="7 8">Acts as a Mg(2+) transporter. Can also transport other divalent cations such as Fe(2+), Sr(2+), Ba(2+), Mn(2+) and Co(2+) but to a much less extent than Mg(2+).</text>
</comment>
<dbReference type="SUPFAM" id="SSF103481">
    <property type="entry name" value="Multidrug resistance efflux transporter EmrE"/>
    <property type="match status" value="2"/>
</dbReference>
<keyword evidence="8" id="KW-0406">Ion transport</keyword>
<evidence type="ECO:0000256" key="5">
    <source>
        <dbReference type="ARBA" id="ARBA00022989"/>
    </source>
</evidence>
<reference evidence="12" key="3">
    <citation type="journal article" date="2020" name="Curr. Biol.">
        <title>Chromatin organization in early land plants reveals an ancestral association between H3K27me3, transposons, and constitutive heterochromatin.</title>
        <authorList>
            <person name="Montgomery S.A."/>
            <person name="Tanizawa Y."/>
            <person name="Galik B."/>
            <person name="Wang N."/>
            <person name="Ito T."/>
            <person name="Mochizuki T."/>
            <person name="Akimcheva S."/>
            <person name="Bowman J.L."/>
            <person name="Cognat V."/>
            <person name="Marechal-Drouard L."/>
            <person name="Ekker H."/>
            <person name="Hong S.F."/>
            <person name="Kohchi T."/>
            <person name="Lin S.S."/>
            <person name="Liu L.D."/>
            <person name="Nakamura Y."/>
            <person name="Valeeva L.R."/>
            <person name="Shakirov E.V."/>
            <person name="Shippen D.E."/>
            <person name="Wei W.L."/>
            <person name="Yagura M."/>
            <person name="Yamaoka S."/>
            <person name="Yamato K.T."/>
            <person name="Liu C."/>
            <person name="Berger F."/>
        </authorList>
    </citation>
    <scope>NUCLEOTIDE SEQUENCE [LARGE SCALE GENOMIC DNA]</scope>
    <source>
        <strain evidence="12">Tak-1</strain>
    </source>
</reference>
<keyword evidence="6 8" id="KW-0472">Membrane</keyword>
<evidence type="ECO:0000256" key="4">
    <source>
        <dbReference type="ARBA" id="ARBA00022753"/>
    </source>
</evidence>
<feature type="transmembrane region" description="Helical" evidence="8">
    <location>
        <begin position="100"/>
        <end position="117"/>
    </location>
</feature>
<dbReference type="GO" id="GO:0005886">
    <property type="term" value="C:plasma membrane"/>
    <property type="evidence" value="ECO:0007669"/>
    <property type="project" value="UniProtKB-SubCell"/>
</dbReference>
<keyword evidence="4 8" id="KW-0967">Endosome</keyword>
<dbReference type="Proteomes" id="UP001162541">
    <property type="component" value="Chromosome 3"/>
</dbReference>
<evidence type="ECO:0000256" key="8">
    <source>
        <dbReference type="RuleBase" id="RU363078"/>
    </source>
</evidence>
<name>A0A176W6E6_MARPO</name>
<dbReference type="EMBL" id="LVLJ01001786">
    <property type="protein sequence ID" value="OAE28032.1"/>
    <property type="molecule type" value="Genomic_DNA"/>
</dbReference>
<evidence type="ECO:0000256" key="6">
    <source>
        <dbReference type="ARBA" id="ARBA00023136"/>
    </source>
</evidence>
<proteinExistence type="inferred from homology"/>
<comment type="similarity">
    <text evidence="2 8">Belongs to the NIPA (TC 2.A.7) family.</text>
</comment>
<keyword evidence="3 8" id="KW-0812">Transmembrane</keyword>
<feature type="transmembrane region" description="Helical" evidence="8">
    <location>
        <begin position="275"/>
        <end position="294"/>
    </location>
</feature>
<evidence type="ECO:0000313" key="10">
    <source>
        <dbReference type="EMBL" id="OAE28032.1"/>
    </source>
</evidence>
<evidence type="ECO:0000256" key="1">
    <source>
        <dbReference type="ARBA" id="ARBA00004141"/>
    </source>
</evidence>
<accession>A0A176W6E6</accession>
<dbReference type="PANTHER" id="PTHR12570:SF65">
    <property type="entry name" value="MAGNESIUM TRANSPORTER NIPA9-RELATED"/>
    <property type="match status" value="1"/>
</dbReference>
<evidence type="ECO:0000256" key="3">
    <source>
        <dbReference type="ARBA" id="ARBA00022692"/>
    </source>
</evidence>
<keyword evidence="11" id="KW-1185">Reference proteome</keyword>
<dbReference type="EMBL" id="AP019868">
    <property type="protein sequence ID" value="BBN06176.1"/>
    <property type="molecule type" value="Genomic_DNA"/>
</dbReference>
<comment type="subcellular location">
    <subcellularLocation>
        <location evidence="8">Cell membrane</location>
        <topology evidence="8">Multi-pass membrane protein</topology>
    </subcellularLocation>
    <subcellularLocation>
        <location evidence="8">Early endosome</location>
    </subcellularLocation>
    <subcellularLocation>
        <location evidence="1">Membrane</location>
        <topology evidence="1">Multi-pass membrane protein</topology>
    </subcellularLocation>
</comment>